<gene>
    <name evidence="3" type="ORF">B296_00048145</name>
</gene>
<dbReference type="AlphaFoldDB" id="A0A426XJM2"/>
<dbReference type="Proteomes" id="UP000287651">
    <property type="component" value="Unassembled WGS sequence"/>
</dbReference>
<comment type="caution">
    <text evidence="3">The sequence shown here is derived from an EMBL/GenBank/DDBJ whole genome shotgun (WGS) entry which is preliminary data.</text>
</comment>
<protein>
    <recommendedName>
        <fullName evidence="2">Transposase (putative) gypsy type domain-containing protein</fullName>
    </recommendedName>
</protein>
<dbReference type="SUPFAM" id="SSF141571">
    <property type="entry name" value="Pentapeptide repeat-like"/>
    <property type="match status" value="1"/>
</dbReference>
<sequence>MRSASVSVEQALLVQARVRQFVRSPLGTERELARMSGDSELGLGGRLLEWWSPGREEVLQFESTADSCKKVGSGRLYDHWRIPYLHPIGYLRRIGHVGGSVVRGYDDLTARVDPTKQELGNCDVARADPTEQELGKCDVVRVDPTEQELGSYDIARVDPSEQELGNCDVARVDPSEQELGNYDVARVDPTEQELGNCEVARVDPTEQELRNYDVARVDPTKQELENCHVARVDPTEQELGNYEVARVDPTEQELGNYDVARVDPTKQELGNCDLRLCRGWIRARTLGFGRGNELGRESAGLAEEANSGANLEIWPRGYGAFNALGVFSGWRRFLLSREAETTPLSAISLLWGWVETSLVHLALSLLPSRTTLVILRPFSSVASFEQVAMTSSDSSTSRSDPEVDSSGASSGPPSPIDARVHRDLEDMMSDHDLDTAVTEGSLAVIRERYSIPAEYGLYVPEPGQRPYSFDVLGICISVDALEVGLRFSLHPLIEECLRWWRISPNQVTPNSWRYLMVFLSECRGAGIIPTWDLFMACFRLCKSRGGYYLTAWVDFRVSGAPSSNKGWKVTGGKAPPTHPIAREVDASPAREAPRASSKRPASPPRLSKLKLRKALEEDEGAVEKAQAPCQREGISFPLQG</sequence>
<feature type="region of interest" description="Disordered" evidence="1">
    <location>
        <begin position="561"/>
        <end position="640"/>
    </location>
</feature>
<name>A0A426XJM2_ENSVE</name>
<organism evidence="3 4">
    <name type="scientific">Ensete ventricosum</name>
    <name type="common">Abyssinian banana</name>
    <name type="synonym">Musa ensete</name>
    <dbReference type="NCBI Taxonomy" id="4639"/>
    <lineage>
        <taxon>Eukaryota</taxon>
        <taxon>Viridiplantae</taxon>
        <taxon>Streptophyta</taxon>
        <taxon>Embryophyta</taxon>
        <taxon>Tracheophyta</taxon>
        <taxon>Spermatophyta</taxon>
        <taxon>Magnoliopsida</taxon>
        <taxon>Liliopsida</taxon>
        <taxon>Zingiberales</taxon>
        <taxon>Musaceae</taxon>
        <taxon>Ensete</taxon>
    </lineage>
</organism>
<feature type="region of interest" description="Disordered" evidence="1">
    <location>
        <begin position="390"/>
        <end position="418"/>
    </location>
</feature>
<evidence type="ECO:0000313" key="3">
    <source>
        <dbReference type="EMBL" id="RRT39643.1"/>
    </source>
</evidence>
<dbReference type="Pfam" id="PF04195">
    <property type="entry name" value="Transposase_28"/>
    <property type="match status" value="1"/>
</dbReference>
<proteinExistence type="predicted"/>
<reference evidence="3 4" key="1">
    <citation type="journal article" date="2014" name="Agronomy (Basel)">
        <title>A Draft Genome Sequence for Ensete ventricosum, the Drought-Tolerant Tree Against Hunger.</title>
        <authorList>
            <person name="Harrison J."/>
            <person name="Moore K.A."/>
            <person name="Paszkiewicz K."/>
            <person name="Jones T."/>
            <person name="Grant M."/>
            <person name="Ambacheew D."/>
            <person name="Muzemil S."/>
            <person name="Studholme D.J."/>
        </authorList>
    </citation>
    <scope>NUCLEOTIDE SEQUENCE [LARGE SCALE GENOMIC DNA]</scope>
</reference>
<feature type="domain" description="Transposase (putative) gypsy type" evidence="2">
    <location>
        <begin position="474"/>
        <end position="541"/>
    </location>
</feature>
<accession>A0A426XJM2</accession>
<dbReference type="Gene3D" id="2.160.20.80">
    <property type="entry name" value="E3 ubiquitin-protein ligase SopA"/>
    <property type="match status" value="1"/>
</dbReference>
<feature type="compositionally biased region" description="Low complexity" evidence="1">
    <location>
        <begin position="586"/>
        <end position="606"/>
    </location>
</feature>
<dbReference type="EMBL" id="AMZH03020010">
    <property type="protein sequence ID" value="RRT39643.1"/>
    <property type="molecule type" value="Genomic_DNA"/>
</dbReference>
<dbReference type="InterPro" id="IPR007321">
    <property type="entry name" value="Transposase_28"/>
</dbReference>
<evidence type="ECO:0000259" key="2">
    <source>
        <dbReference type="Pfam" id="PF04195"/>
    </source>
</evidence>
<evidence type="ECO:0000256" key="1">
    <source>
        <dbReference type="SAM" id="MobiDB-lite"/>
    </source>
</evidence>
<evidence type="ECO:0000313" key="4">
    <source>
        <dbReference type="Proteomes" id="UP000287651"/>
    </source>
</evidence>